<comment type="catalytic activity">
    <reaction evidence="1">
        <text>S-ubiquitinyl-[E2 ubiquitin-conjugating enzyme]-L-cysteine + [acceptor protein]-L-lysine = [E2 ubiquitin-conjugating enzyme]-L-cysteine + N(6)-ubiquitinyl-[acceptor protein]-L-lysine.</text>
        <dbReference type="EC" id="2.3.2.27"/>
    </reaction>
</comment>
<dbReference type="PROSITE" id="PS50089">
    <property type="entry name" value="ZF_RING_2"/>
    <property type="match status" value="1"/>
</dbReference>
<dbReference type="GO" id="GO:0008270">
    <property type="term" value="F:zinc ion binding"/>
    <property type="evidence" value="ECO:0007669"/>
    <property type="project" value="UniProtKB-KW"/>
</dbReference>
<organism evidence="11 12">
    <name type="scientific">Oncorhynchus tshawytscha</name>
    <name type="common">Chinook salmon</name>
    <name type="synonym">Salmo tshawytscha</name>
    <dbReference type="NCBI Taxonomy" id="74940"/>
    <lineage>
        <taxon>Eukaryota</taxon>
        <taxon>Metazoa</taxon>
        <taxon>Chordata</taxon>
        <taxon>Craniata</taxon>
        <taxon>Vertebrata</taxon>
        <taxon>Euteleostomi</taxon>
        <taxon>Actinopterygii</taxon>
        <taxon>Neopterygii</taxon>
        <taxon>Teleostei</taxon>
        <taxon>Protacanthopterygii</taxon>
        <taxon>Salmoniformes</taxon>
        <taxon>Salmonidae</taxon>
        <taxon>Salmoninae</taxon>
        <taxon>Oncorhynchus</taxon>
    </lineage>
</organism>
<evidence type="ECO:0000256" key="1">
    <source>
        <dbReference type="ARBA" id="ARBA00000900"/>
    </source>
</evidence>
<dbReference type="PANTHER" id="PTHR11224">
    <property type="entry name" value="MAKORIN-RELATED"/>
    <property type="match status" value="1"/>
</dbReference>
<evidence type="ECO:0000313" key="12">
    <source>
        <dbReference type="Proteomes" id="UP000694402"/>
    </source>
</evidence>
<dbReference type="AlphaFoldDB" id="A0AAZ3QCV9"/>
<dbReference type="GO" id="GO:0000209">
    <property type="term" value="P:protein polyubiquitination"/>
    <property type="evidence" value="ECO:0007669"/>
    <property type="project" value="InterPro"/>
</dbReference>
<reference evidence="12" key="1">
    <citation type="journal article" date="2018" name="PLoS ONE">
        <title>Chinook salmon (Oncorhynchus tshawytscha) genome and transcriptome.</title>
        <authorList>
            <person name="Christensen K.A."/>
            <person name="Leong J.S."/>
            <person name="Sakhrani D."/>
            <person name="Biagi C.A."/>
            <person name="Minkley D.R."/>
            <person name="Withler R.E."/>
            <person name="Rondeau E.B."/>
            <person name="Koop B.F."/>
            <person name="Devlin R.H."/>
        </authorList>
    </citation>
    <scope>NUCLEOTIDE SEQUENCE [LARGE SCALE GENOMIC DNA]</scope>
</reference>
<dbReference type="SUPFAM" id="SSF57850">
    <property type="entry name" value="RING/U-box"/>
    <property type="match status" value="1"/>
</dbReference>
<dbReference type="InterPro" id="IPR045072">
    <property type="entry name" value="MKRN-like"/>
</dbReference>
<evidence type="ECO:0000256" key="8">
    <source>
        <dbReference type="SAM" id="MobiDB-lite"/>
    </source>
</evidence>
<dbReference type="PROSITE" id="PS00518">
    <property type="entry name" value="ZF_RING_1"/>
    <property type="match status" value="1"/>
</dbReference>
<reference evidence="11" key="3">
    <citation type="submission" date="2025-09" db="UniProtKB">
        <authorList>
            <consortium name="Ensembl"/>
        </authorList>
    </citation>
    <scope>IDENTIFICATION</scope>
</reference>
<evidence type="ECO:0000256" key="2">
    <source>
        <dbReference type="ARBA" id="ARBA00012483"/>
    </source>
</evidence>
<dbReference type="Proteomes" id="UP000694402">
    <property type="component" value="Unassembled WGS sequence"/>
</dbReference>
<sequence length="274" mass="31502">MGNCLIRKALWEPKTKSFPLGDIPRSWLEATVSTNLPSAPPSPDDSFTNGFPQYLPQQPPHRYPQQQQHLQPQPPQGPEEMDHTSEVMKEVRQNSEYNKSLMEPAIGATVATQRNMAMVCGVCLDVVLAKDNPRDRKFGILPNCSHCYCLACIRTWRTVKCGDINTVKLCPECRTRSHFFQKLIQTYKDVMASKQCRYFDRGPGTCHFGSKCFYKHHWREGSHTQIINPSWTMSSTDSGYDWTLPSETEQEESGCQLYQAHLRQMLFMLLEDYN</sequence>
<keyword evidence="6 7" id="KW-0862">Zinc</keyword>
<evidence type="ECO:0000313" key="11">
    <source>
        <dbReference type="Ensembl" id="ENSOTSP00005127132.1"/>
    </source>
</evidence>
<name>A0AAZ3QCV9_ONCTS</name>
<dbReference type="SMART" id="SM00184">
    <property type="entry name" value="RING"/>
    <property type="match status" value="1"/>
</dbReference>
<reference evidence="11" key="2">
    <citation type="submission" date="2025-08" db="UniProtKB">
        <authorList>
            <consortium name="Ensembl"/>
        </authorList>
    </citation>
    <scope>IDENTIFICATION</scope>
</reference>
<dbReference type="InterPro" id="IPR013083">
    <property type="entry name" value="Znf_RING/FYVE/PHD"/>
</dbReference>
<dbReference type="Ensembl" id="ENSOTST00005126169.1">
    <property type="protein sequence ID" value="ENSOTSP00005127132.1"/>
    <property type="gene ID" value="ENSOTSG00005055338.1"/>
</dbReference>
<feature type="region of interest" description="Disordered" evidence="8">
    <location>
        <begin position="34"/>
        <end position="86"/>
    </location>
</feature>
<keyword evidence="3" id="KW-0808">Transferase</keyword>
<evidence type="ECO:0000256" key="3">
    <source>
        <dbReference type="ARBA" id="ARBA00022679"/>
    </source>
</evidence>
<evidence type="ECO:0000256" key="4">
    <source>
        <dbReference type="ARBA" id="ARBA00022723"/>
    </source>
</evidence>
<proteinExistence type="predicted"/>
<evidence type="ECO:0000256" key="6">
    <source>
        <dbReference type="ARBA" id="ARBA00022833"/>
    </source>
</evidence>
<dbReference type="InterPro" id="IPR000571">
    <property type="entry name" value="Znf_CCCH"/>
</dbReference>
<evidence type="ECO:0000256" key="5">
    <source>
        <dbReference type="ARBA" id="ARBA00022771"/>
    </source>
</evidence>
<evidence type="ECO:0000256" key="7">
    <source>
        <dbReference type="PROSITE-ProRule" id="PRU00723"/>
    </source>
</evidence>
<feature type="domain" description="RING-type" evidence="9">
    <location>
        <begin position="120"/>
        <end position="174"/>
    </location>
</feature>
<dbReference type="GO" id="GO:0061630">
    <property type="term" value="F:ubiquitin protein ligase activity"/>
    <property type="evidence" value="ECO:0007669"/>
    <property type="project" value="UniProtKB-EC"/>
</dbReference>
<dbReference type="InterPro" id="IPR001841">
    <property type="entry name" value="Znf_RING"/>
</dbReference>
<protein>
    <recommendedName>
        <fullName evidence="2">RING-type E3 ubiquitin transferase</fullName>
        <ecNumber evidence="2">2.3.2.27</ecNumber>
    </recommendedName>
</protein>
<keyword evidence="12" id="KW-1185">Reference proteome</keyword>
<keyword evidence="4 7" id="KW-0479">Metal-binding</keyword>
<feature type="domain" description="C3H1-type" evidence="10">
    <location>
        <begin position="191"/>
        <end position="219"/>
    </location>
</feature>
<dbReference type="EC" id="2.3.2.27" evidence="2"/>
<evidence type="ECO:0000259" key="9">
    <source>
        <dbReference type="PROSITE" id="PS50089"/>
    </source>
</evidence>
<feature type="zinc finger region" description="C3H1-type" evidence="7">
    <location>
        <begin position="191"/>
        <end position="219"/>
    </location>
</feature>
<dbReference type="Gene3D" id="3.30.40.10">
    <property type="entry name" value="Zinc/RING finger domain, C3HC4 (zinc finger)"/>
    <property type="match status" value="1"/>
</dbReference>
<dbReference type="InterPro" id="IPR017907">
    <property type="entry name" value="Znf_RING_CS"/>
</dbReference>
<dbReference type="PROSITE" id="PS50103">
    <property type="entry name" value="ZF_C3H1"/>
    <property type="match status" value="1"/>
</dbReference>
<accession>A0AAZ3QCV9</accession>
<evidence type="ECO:0000259" key="10">
    <source>
        <dbReference type="PROSITE" id="PS50103"/>
    </source>
</evidence>
<dbReference type="PANTHER" id="PTHR11224:SF10">
    <property type="entry name" value="IP09428P-RELATED"/>
    <property type="match status" value="1"/>
</dbReference>
<keyword evidence="5 7" id="KW-0863">Zinc-finger</keyword>
<dbReference type="GeneTree" id="ENSGT00950000183077"/>